<accession>A0A1H5QF97</accession>
<evidence type="ECO:0000313" key="3">
    <source>
        <dbReference type="Proteomes" id="UP000198878"/>
    </source>
</evidence>
<dbReference type="Proteomes" id="UP000198878">
    <property type="component" value="Unassembled WGS sequence"/>
</dbReference>
<dbReference type="Pfam" id="PF19054">
    <property type="entry name" value="DUF5753"/>
    <property type="match status" value="1"/>
</dbReference>
<dbReference type="RefSeq" id="WP_086676970.1">
    <property type="nucleotide sequence ID" value="NZ_FNUJ01000002.1"/>
</dbReference>
<proteinExistence type="predicted"/>
<organism evidence="2 3">
    <name type="scientific">Amycolatopsis pretoriensis</name>
    <dbReference type="NCBI Taxonomy" id="218821"/>
    <lineage>
        <taxon>Bacteria</taxon>
        <taxon>Bacillati</taxon>
        <taxon>Actinomycetota</taxon>
        <taxon>Actinomycetes</taxon>
        <taxon>Pseudonocardiales</taxon>
        <taxon>Pseudonocardiaceae</taxon>
        <taxon>Amycolatopsis</taxon>
    </lineage>
</organism>
<protein>
    <recommendedName>
        <fullName evidence="1">HTH cro/C1-type domain-containing protein</fullName>
    </recommendedName>
</protein>
<dbReference type="OrthoDB" id="3601087at2"/>
<dbReference type="SUPFAM" id="SSF47413">
    <property type="entry name" value="lambda repressor-like DNA-binding domains"/>
    <property type="match status" value="1"/>
</dbReference>
<dbReference type="PROSITE" id="PS50943">
    <property type="entry name" value="HTH_CROC1"/>
    <property type="match status" value="1"/>
</dbReference>
<dbReference type="GO" id="GO:0003677">
    <property type="term" value="F:DNA binding"/>
    <property type="evidence" value="ECO:0007669"/>
    <property type="project" value="InterPro"/>
</dbReference>
<dbReference type="STRING" id="218821.SAMN05421837_102850"/>
<dbReference type="InterPro" id="IPR001387">
    <property type="entry name" value="Cro/C1-type_HTH"/>
</dbReference>
<keyword evidence="3" id="KW-1185">Reference proteome</keyword>
<evidence type="ECO:0000259" key="1">
    <source>
        <dbReference type="PROSITE" id="PS50943"/>
    </source>
</evidence>
<feature type="domain" description="HTH cro/C1-type" evidence="1">
    <location>
        <begin position="18"/>
        <end position="72"/>
    </location>
</feature>
<dbReference type="AlphaFoldDB" id="A0A1H5QF97"/>
<name>A0A1H5QF97_9PSEU</name>
<dbReference type="InterPro" id="IPR043917">
    <property type="entry name" value="DUF5753"/>
</dbReference>
<dbReference type="InterPro" id="IPR010982">
    <property type="entry name" value="Lambda_DNA-bd_dom_sf"/>
</dbReference>
<dbReference type="EMBL" id="FNUJ01000002">
    <property type="protein sequence ID" value="SEF24755.1"/>
    <property type="molecule type" value="Genomic_DNA"/>
</dbReference>
<dbReference type="Gene3D" id="1.10.260.40">
    <property type="entry name" value="lambda repressor-like DNA-binding domains"/>
    <property type="match status" value="1"/>
</dbReference>
<evidence type="ECO:0000313" key="2">
    <source>
        <dbReference type="EMBL" id="SEF24755.1"/>
    </source>
</evidence>
<gene>
    <name evidence="2" type="ORF">SAMN05421837_102850</name>
</gene>
<sequence length="275" mass="30734">MPKSIIRPPATIAISSSLRDARVRRGLGLRRLAHKIGVYPATLSAWELGTKVAPETAVAWILGSLQVESTEYERVMALAPHAGDANLVDHSDPQLGHLLWTYEQLASRVVEWAPLCIPDLLQTRAYAERVLDKAVVPDDRRDMELLNRRVRQQALSDGNRRYVFLIGDQALHSLEDLDTQQIEHLRAAAQSPHVTIRIVPSAEAALRSVGAFTLFEDRSEPIAVVLRHHHCNAYLTDRKLLSRYHDTAKSLLRRAFDESGTADALRTPALLRGSQ</sequence>
<reference evidence="3" key="1">
    <citation type="submission" date="2016-10" db="EMBL/GenBank/DDBJ databases">
        <authorList>
            <person name="Varghese N."/>
            <person name="Submissions S."/>
        </authorList>
    </citation>
    <scope>NUCLEOTIDE SEQUENCE [LARGE SCALE GENOMIC DNA]</scope>
    <source>
        <strain evidence="3">DSM 44654</strain>
    </source>
</reference>